<organism evidence="1">
    <name type="scientific">freshwater metagenome</name>
    <dbReference type="NCBI Taxonomy" id="449393"/>
    <lineage>
        <taxon>unclassified sequences</taxon>
        <taxon>metagenomes</taxon>
        <taxon>ecological metagenomes</taxon>
    </lineage>
</organism>
<dbReference type="AlphaFoldDB" id="A0A6J7H353"/>
<protein>
    <submittedName>
        <fullName evidence="1">Unannotated protein</fullName>
    </submittedName>
</protein>
<proteinExistence type="predicted"/>
<dbReference type="EMBL" id="CAFBMB010000172">
    <property type="protein sequence ID" value="CAB4910850.1"/>
    <property type="molecule type" value="Genomic_DNA"/>
</dbReference>
<accession>A0A6J7H353</accession>
<evidence type="ECO:0000313" key="1">
    <source>
        <dbReference type="EMBL" id="CAB4910850.1"/>
    </source>
</evidence>
<name>A0A6J7H353_9ZZZZ</name>
<reference evidence="1" key="1">
    <citation type="submission" date="2020-05" db="EMBL/GenBank/DDBJ databases">
        <authorList>
            <person name="Chiriac C."/>
            <person name="Salcher M."/>
            <person name="Ghai R."/>
            <person name="Kavagutti S V."/>
        </authorList>
    </citation>
    <scope>NUCLEOTIDE SEQUENCE</scope>
</reference>
<sequence>MHEFLAKSRPRRTGPRPRHAAVCCLSRQSWFHWQPTHRAAVSSPSCRPGHPVQTHRYKSGWIPAGPPPLSRNPEPRQVRCIAETCRNTFCDPGTHATAQLGGGSYRHQIHRRGRRLGGLLLSLSDGQKAFPTSRHYWLQQTWRACLALEPAKEMPRREYMKQRSHRQTVAGGRDSPQCPRLSGTATFRTGILAKPA</sequence>
<gene>
    <name evidence="1" type="ORF">UFOPK3516_01491</name>
</gene>